<name>A0ABP9WQ30_9GAMM</name>
<proteinExistence type="predicted"/>
<accession>A0ABP9WQ30</accession>
<dbReference type="Pfam" id="PF09375">
    <property type="entry name" value="Peptidase_M75"/>
    <property type="match status" value="1"/>
</dbReference>
<dbReference type="InterPro" id="IPR038352">
    <property type="entry name" value="Imelysin_sf"/>
</dbReference>
<dbReference type="InterPro" id="IPR018976">
    <property type="entry name" value="Imelysin-like"/>
</dbReference>
<feature type="chain" id="PRO_5047242090" description="Imelysin-like domain-containing protein" evidence="3">
    <location>
        <begin position="28"/>
        <end position="400"/>
    </location>
</feature>
<feature type="domain" description="Imelysin-like" evidence="4">
    <location>
        <begin position="75"/>
        <end position="378"/>
    </location>
</feature>
<evidence type="ECO:0000259" key="4">
    <source>
        <dbReference type="Pfam" id="PF09375"/>
    </source>
</evidence>
<evidence type="ECO:0000313" key="6">
    <source>
        <dbReference type="Proteomes" id="UP001408594"/>
    </source>
</evidence>
<sequence>MGNPVGKLVTRAILGSARGALLLAALAGLVACDSERAEESLPDEVQGPAIETVDTQAAETLSRAIWDAGLAQVANTQAAVEVLNHTVEALLEKPSAEQLQAAKLAWLDAHREFAAALPYIRLAFAPGPLREQGRALQLVVDSWPAQPGYLDTVPGYSDSGIVNDTAVELTLTNLRRQHRLTAHEEASTGFHALEVMLWGPTSERAATDFTAESTGEKPEALAANRRRALTRLMVEALSEDVHRLAKRMPYGANDLSRPFLALDPVARLQQIRATHTQMVDEELLRRLPESSESDVESSRAADSKQALLSMLRTLQGNWFPASGAGMAALLLDRYQQEALAEHFVALEALLLGMEDPIELAKLENLARARQLLEAVAGLMSGTVEVPAAAEDLTPVSLQGQ</sequence>
<evidence type="ECO:0000256" key="2">
    <source>
        <dbReference type="ARBA" id="ARBA00022729"/>
    </source>
</evidence>
<feature type="signal peptide" evidence="3">
    <location>
        <begin position="1"/>
        <end position="27"/>
    </location>
</feature>
<comment type="caution">
    <text evidence="5">The sequence shown here is derived from an EMBL/GenBank/DDBJ whole genome shotgun (WGS) entry which is preliminary data.</text>
</comment>
<organism evidence="5 6">
    <name type="scientific">Microbulbifer aestuariivivens</name>
    <dbReference type="NCBI Taxonomy" id="1908308"/>
    <lineage>
        <taxon>Bacteria</taxon>
        <taxon>Pseudomonadati</taxon>
        <taxon>Pseudomonadota</taxon>
        <taxon>Gammaproteobacteria</taxon>
        <taxon>Cellvibrionales</taxon>
        <taxon>Microbulbiferaceae</taxon>
        <taxon>Microbulbifer</taxon>
    </lineage>
</organism>
<evidence type="ECO:0000256" key="1">
    <source>
        <dbReference type="ARBA" id="ARBA00004196"/>
    </source>
</evidence>
<reference evidence="5 6" key="1">
    <citation type="submission" date="2024-02" db="EMBL/GenBank/DDBJ databases">
        <title>Microbulbifer aestuariivivens NBRC 112533.</title>
        <authorList>
            <person name="Ichikawa N."/>
            <person name="Katano-Makiyama Y."/>
            <person name="Hidaka K."/>
        </authorList>
    </citation>
    <scope>NUCLEOTIDE SEQUENCE [LARGE SCALE GENOMIC DNA]</scope>
    <source>
        <strain evidence="5 6">NBRC 112533</strain>
    </source>
</reference>
<comment type="subcellular location">
    <subcellularLocation>
        <location evidence="1">Cell envelope</location>
    </subcellularLocation>
</comment>
<protein>
    <recommendedName>
        <fullName evidence="4">Imelysin-like domain-containing protein</fullName>
    </recommendedName>
</protein>
<evidence type="ECO:0000256" key="3">
    <source>
        <dbReference type="SAM" id="SignalP"/>
    </source>
</evidence>
<dbReference type="EMBL" id="BAABRT010000012">
    <property type="protein sequence ID" value="GAA5525195.1"/>
    <property type="molecule type" value="Genomic_DNA"/>
</dbReference>
<dbReference type="Gene3D" id="1.20.1420.20">
    <property type="entry name" value="M75 peptidase, HXXE motif"/>
    <property type="match status" value="1"/>
</dbReference>
<dbReference type="Proteomes" id="UP001408594">
    <property type="component" value="Unassembled WGS sequence"/>
</dbReference>
<gene>
    <name evidence="5" type="ORF">Maes01_01760</name>
</gene>
<keyword evidence="6" id="KW-1185">Reference proteome</keyword>
<evidence type="ECO:0000313" key="5">
    <source>
        <dbReference type="EMBL" id="GAA5525195.1"/>
    </source>
</evidence>
<keyword evidence="2 3" id="KW-0732">Signal</keyword>
<dbReference type="PROSITE" id="PS51257">
    <property type="entry name" value="PROKAR_LIPOPROTEIN"/>
    <property type="match status" value="1"/>
</dbReference>